<dbReference type="InterPro" id="IPR013766">
    <property type="entry name" value="Thioredoxin_domain"/>
</dbReference>
<dbReference type="GO" id="GO:0003756">
    <property type="term" value="F:protein disulfide isomerase activity"/>
    <property type="evidence" value="ECO:0000318"/>
    <property type="project" value="GO_Central"/>
</dbReference>
<keyword evidence="2 3" id="KW-0732">Signal</keyword>
<evidence type="ECO:0000313" key="7">
    <source>
        <dbReference type="Proteomes" id="UP000006727"/>
    </source>
</evidence>
<evidence type="ECO:0000256" key="3">
    <source>
        <dbReference type="SAM" id="SignalP"/>
    </source>
</evidence>
<evidence type="ECO:0000259" key="4">
    <source>
        <dbReference type="PROSITE" id="PS51352"/>
    </source>
</evidence>
<sequence>MGSSRVLVLLLLSATVMAVTADVVSLTDATYADKLKEQDTLWFIKFFAPWCGHCRTLAPTWEKLGTALADESGIEVASVDCTTSKATCTKADIRSYPSLKIFYNGEEVKKYQGARDLESLKAFVLQEYAEATKAAKSEEAAVL</sequence>
<dbReference type="OrthoDB" id="72053at2759"/>
<gene>
    <name evidence="6" type="primary">LOC112283463</name>
    <name evidence="5" type="ORF">PHYPA_008431</name>
</gene>
<feature type="domain" description="Thioredoxin" evidence="4">
    <location>
        <begin position="10"/>
        <end position="129"/>
    </location>
</feature>
<name>A0A2K1KE52_PHYPA</name>
<dbReference type="SUPFAM" id="SSF52833">
    <property type="entry name" value="Thioredoxin-like"/>
    <property type="match status" value="1"/>
</dbReference>
<proteinExistence type="inferred from homology"/>
<evidence type="ECO:0000256" key="2">
    <source>
        <dbReference type="ARBA" id="ARBA00022729"/>
    </source>
</evidence>
<dbReference type="EnsemblPlants" id="Pp3c6_3120V3.1">
    <property type="protein sequence ID" value="PAC:32977662.CDS.1"/>
    <property type="gene ID" value="Pp3c6_3120"/>
</dbReference>
<dbReference type="Proteomes" id="UP000006727">
    <property type="component" value="Chromosome 6"/>
</dbReference>
<dbReference type="PRINTS" id="PR00421">
    <property type="entry name" value="THIOREDOXIN"/>
</dbReference>
<feature type="chain" id="PRO_5044576423" description="Thioredoxin domain-containing protein" evidence="3">
    <location>
        <begin position="22"/>
        <end position="143"/>
    </location>
</feature>
<reference evidence="5 7" key="1">
    <citation type="journal article" date="2008" name="Science">
        <title>The Physcomitrella genome reveals evolutionary insights into the conquest of land by plants.</title>
        <authorList>
            <person name="Rensing S."/>
            <person name="Lang D."/>
            <person name="Zimmer A."/>
            <person name="Terry A."/>
            <person name="Salamov A."/>
            <person name="Shapiro H."/>
            <person name="Nishiyama T."/>
            <person name="Perroud P.-F."/>
            <person name="Lindquist E."/>
            <person name="Kamisugi Y."/>
            <person name="Tanahashi T."/>
            <person name="Sakakibara K."/>
            <person name="Fujita T."/>
            <person name="Oishi K."/>
            <person name="Shin-I T."/>
            <person name="Kuroki Y."/>
            <person name="Toyoda A."/>
            <person name="Suzuki Y."/>
            <person name="Hashimoto A."/>
            <person name="Yamaguchi K."/>
            <person name="Sugano A."/>
            <person name="Kohara Y."/>
            <person name="Fujiyama A."/>
            <person name="Anterola A."/>
            <person name="Aoki S."/>
            <person name="Ashton N."/>
            <person name="Barbazuk W.B."/>
            <person name="Barker E."/>
            <person name="Bennetzen J."/>
            <person name="Bezanilla M."/>
            <person name="Blankenship R."/>
            <person name="Cho S.H."/>
            <person name="Dutcher S."/>
            <person name="Estelle M."/>
            <person name="Fawcett J.A."/>
            <person name="Gundlach H."/>
            <person name="Hanada K."/>
            <person name="Heyl A."/>
            <person name="Hicks K.A."/>
            <person name="Hugh J."/>
            <person name="Lohr M."/>
            <person name="Mayer K."/>
            <person name="Melkozernov A."/>
            <person name="Murata T."/>
            <person name="Nelson D."/>
            <person name="Pils B."/>
            <person name="Prigge M."/>
            <person name="Reiss B."/>
            <person name="Renner T."/>
            <person name="Rombauts S."/>
            <person name="Rushton P."/>
            <person name="Sanderfoot A."/>
            <person name="Schween G."/>
            <person name="Shiu S.-H."/>
            <person name="Stueber K."/>
            <person name="Theodoulou F.L."/>
            <person name="Tu H."/>
            <person name="Van de Peer Y."/>
            <person name="Verrier P.J."/>
            <person name="Waters E."/>
            <person name="Wood A."/>
            <person name="Yang L."/>
            <person name="Cove D."/>
            <person name="Cuming A."/>
            <person name="Hasebe M."/>
            <person name="Lucas S."/>
            <person name="Mishler D.B."/>
            <person name="Reski R."/>
            <person name="Grigoriev I."/>
            <person name="Quatrano R.S."/>
            <person name="Boore J.L."/>
        </authorList>
    </citation>
    <scope>NUCLEOTIDE SEQUENCE [LARGE SCALE GENOMIC DNA]</scope>
    <source>
        <strain evidence="6 7">cv. Gransden 2004</strain>
    </source>
</reference>
<dbReference type="Gene3D" id="3.40.30.10">
    <property type="entry name" value="Glutaredoxin"/>
    <property type="match status" value="1"/>
</dbReference>
<dbReference type="EnsemblPlants" id="Pp3c6_3120V3.2">
    <property type="protein sequence ID" value="PAC:32977663.CDS.1"/>
    <property type="gene ID" value="Pp3c6_3120"/>
</dbReference>
<protein>
    <recommendedName>
        <fullName evidence="4">Thioredoxin domain-containing protein</fullName>
    </recommendedName>
</protein>
<dbReference type="RefSeq" id="XP_024377906.1">
    <property type="nucleotide sequence ID" value="XM_024522138.2"/>
</dbReference>
<dbReference type="RefSeq" id="XP_024377907.1">
    <property type="nucleotide sequence ID" value="XM_024522139.2"/>
</dbReference>
<keyword evidence="7" id="KW-1185">Reference proteome</keyword>
<dbReference type="EMBL" id="ABEU02000006">
    <property type="protein sequence ID" value="PNR52057.1"/>
    <property type="molecule type" value="Genomic_DNA"/>
</dbReference>
<dbReference type="InterPro" id="IPR036249">
    <property type="entry name" value="Thioredoxin-like_sf"/>
</dbReference>
<evidence type="ECO:0000256" key="1">
    <source>
        <dbReference type="ARBA" id="ARBA00006347"/>
    </source>
</evidence>
<organism evidence="5">
    <name type="scientific">Physcomitrium patens</name>
    <name type="common">Spreading-leaved earth moss</name>
    <name type="synonym">Physcomitrella patens</name>
    <dbReference type="NCBI Taxonomy" id="3218"/>
    <lineage>
        <taxon>Eukaryota</taxon>
        <taxon>Viridiplantae</taxon>
        <taxon>Streptophyta</taxon>
        <taxon>Embryophyta</taxon>
        <taxon>Bryophyta</taxon>
        <taxon>Bryophytina</taxon>
        <taxon>Bryopsida</taxon>
        <taxon>Funariidae</taxon>
        <taxon>Funariales</taxon>
        <taxon>Funariaceae</taxon>
        <taxon>Physcomitrium</taxon>
    </lineage>
</organism>
<reference evidence="6" key="3">
    <citation type="submission" date="2020-12" db="UniProtKB">
        <authorList>
            <consortium name="EnsemblPlants"/>
        </authorList>
    </citation>
    <scope>IDENTIFICATION</scope>
</reference>
<dbReference type="PANTHER" id="PTHR45672">
    <property type="entry name" value="PROTEIN DISULFIDE-ISOMERASE C17H9.14C-RELATED"/>
    <property type="match status" value="1"/>
</dbReference>
<dbReference type="PaxDb" id="3218-PP1S77_225V6.2"/>
<dbReference type="PROSITE" id="PS51352">
    <property type="entry name" value="THIOREDOXIN_2"/>
    <property type="match status" value="1"/>
</dbReference>
<dbReference type="EnsemblPlants" id="Pp3c6_3120V3.3">
    <property type="protein sequence ID" value="PAC:32977664.CDS.1"/>
    <property type="gene ID" value="Pp3c6_3120"/>
</dbReference>
<dbReference type="GeneID" id="112283463"/>
<dbReference type="PANTHER" id="PTHR45672:SF3">
    <property type="entry name" value="THIOREDOXIN DOMAIN-CONTAINING PROTEIN 5"/>
    <property type="match status" value="1"/>
</dbReference>
<dbReference type="STRING" id="3218.A0A2K1KE52"/>
<dbReference type="InterPro" id="IPR051063">
    <property type="entry name" value="PDI"/>
</dbReference>
<dbReference type="PROSITE" id="PS00194">
    <property type="entry name" value="THIOREDOXIN_1"/>
    <property type="match status" value="1"/>
</dbReference>
<dbReference type="GO" id="GO:0006457">
    <property type="term" value="P:protein folding"/>
    <property type="evidence" value="ECO:0000318"/>
    <property type="project" value="GO_Central"/>
</dbReference>
<reference evidence="5 7" key="2">
    <citation type="journal article" date="2018" name="Plant J.">
        <title>The Physcomitrella patens chromosome-scale assembly reveals moss genome structure and evolution.</title>
        <authorList>
            <person name="Lang D."/>
            <person name="Ullrich K.K."/>
            <person name="Murat F."/>
            <person name="Fuchs J."/>
            <person name="Jenkins J."/>
            <person name="Haas F.B."/>
            <person name="Piednoel M."/>
            <person name="Gundlach H."/>
            <person name="Van Bel M."/>
            <person name="Meyberg R."/>
            <person name="Vives C."/>
            <person name="Morata J."/>
            <person name="Symeonidi A."/>
            <person name="Hiss M."/>
            <person name="Muchero W."/>
            <person name="Kamisugi Y."/>
            <person name="Saleh O."/>
            <person name="Blanc G."/>
            <person name="Decker E.L."/>
            <person name="van Gessel N."/>
            <person name="Grimwood J."/>
            <person name="Hayes R.D."/>
            <person name="Graham S.W."/>
            <person name="Gunter L.E."/>
            <person name="McDaniel S.F."/>
            <person name="Hoernstein S.N.W."/>
            <person name="Larsson A."/>
            <person name="Li F.W."/>
            <person name="Perroud P.F."/>
            <person name="Phillips J."/>
            <person name="Ranjan P."/>
            <person name="Rokshar D.S."/>
            <person name="Rothfels C.J."/>
            <person name="Schneider L."/>
            <person name="Shu S."/>
            <person name="Stevenson D.W."/>
            <person name="Thummler F."/>
            <person name="Tillich M."/>
            <person name="Villarreal Aguilar J.C."/>
            <person name="Widiez T."/>
            <person name="Wong G.K."/>
            <person name="Wymore A."/>
            <person name="Zhang Y."/>
            <person name="Zimmer A.D."/>
            <person name="Quatrano R.S."/>
            <person name="Mayer K.F.X."/>
            <person name="Goodstein D."/>
            <person name="Casacuberta J.M."/>
            <person name="Vandepoele K."/>
            <person name="Reski R."/>
            <person name="Cuming A.C."/>
            <person name="Tuskan G.A."/>
            <person name="Maumus F."/>
            <person name="Salse J."/>
            <person name="Schmutz J."/>
            <person name="Rensing S.A."/>
        </authorList>
    </citation>
    <scope>NUCLEOTIDE SEQUENCE [LARGE SCALE GENOMIC DNA]</scope>
    <source>
        <strain evidence="6 7">cv. Gransden 2004</strain>
    </source>
</reference>
<comment type="similarity">
    <text evidence="1">Belongs to the protein disulfide isomerase family.</text>
</comment>
<dbReference type="AlphaFoldDB" id="A0A2K1KE52"/>
<dbReference type="Pfam" id="PF00085">
    <property type="entry name" value="Thioredoxin"/>
    <property type="match status" value="1"/>
</dbReference>
<evidence type="ECO:0000313" key="5">
    <source>
        <dbReference type="EMBL" id="PNR52057.1"/>
    </source>
</evidence>
<feature type="signal peptide" evidence="3">
    <location>
        <begin position="1"/>
        <end position="21"/>
    </location>
</feature>
<dbReference type="InterPro" id="IPR017937">
    <property type="entry name" value="Thioredoxin_CS"/>
</dbReference>
<dbReference type="OMA" id="WCRHSRN"/>
<dbReference type="GO" id="GO:0005783">
    <property type="term" value="C:endoplasmic reticulum"/>
    <property type="evidence" value="ECO:0000318"/>
    <property type="project" value="GO_Central"/>
</dbReference>
<dbReference type="CDD" id="cd02961">
    <property type="entry name" value="PDI_a_family"/>
    <property type="match status" value="1"/>
</dbReference>
<dbReference type="Gramene" id="Pp3c6_3120V3.1">
    <property type="protein sequence ID" value="PAC:32977662.CDS.1"/>
    <property type="gene ID" value="Pp3c6_3120"/>
</dbReference>
<dbReference type="Gramene" id="Pp3c6_3120V3.2">
    <property type="protein sequence ID" value="PAC:32977663.CDS.1"/>
    <property type="gene ID" value="Pp3c6_3120"/>
</dbReference>
<evidence type="ECO:0000313" key="6">
    <source>
        <dbReference type="EnsemblPlants" id="PAC:32977662.CDS.1"/>
    </source>
</evidence>
<accession>A0A2K1KE52</accession>
<dbReference type="Gramene" id="Pp3c6_3120V3.3">
    <property type="protein sequence ID" value="PAC:32977664.CDS.1"/>
    <property type="gene ID" value="Pp3c6_3120"/>
</dbReference>